<feature type="compositionally biased region" description="Pro residues" evidence="2">
    <location>
        <begin position="510"/>
        <end position="530"/>
    </location>
</feature>
<feature type="region of interest" description="Disordered" evidence="2">
    <location>
        <begin position="588"/>
        <end position="611"/>
    </location>
</feature>
<feature type="coiled-coil region" evidence="1">
    <location>
        <begin position="176"/>
        <end position="203"/>
    </location>
</feature>
<dbReference type="AlphaFoldDB" id="A0A9K3CXN9"/>
<feature type="region of interest" description="Disordered" evidence="2">
    <location>
        <begin position="712"/>
        <end position="852"/>
    </location>
</feature>
<protein>
    <submittedName>
        <fullName evidence="4">Uncharacterized protein</fullName>
    </submittedName>
</protein>
<gene>
    <name evidence="4" type="ORF">KIPB_005615</name>
</gene>
<name>A0A9K3CXN9_9EUKA</name>
<accession>A0A9K3CXN9</accession>
<feature type="compositionally biased region" description="Polar residues" evidence="2">
    <location>
        <begin position="761"/>
        <end position="800"/>
    </location>
</feature>
<feature type="compositionally biased region" description="Basic residues" evidence="2">
    <location>
        <begin position="420"/>
        <end position="432"/>
    </location>
</feature>
<keyword evidence="1" id="KW-0175">Coiled coil</keyword>
<proteinExistence type="predicted"/>
<sequence>MPLTGAERAPSGQGSEGCMGTRHSPLMSLRCMALCAVVVLWAWFTLSLPALVVPDTYDNVAAQHVHDRANKMWRTHCAADPSITGPETLLSSLSPIAMPEPPRCPAVTPVCVPVATRPVAREGEGEGVCEHDTVSSGSLTAVLDRLNGETQATEARMSGMAKREVQAFRDTARQTRETEARAAAAAEREAAAIELETEAQRRLADARSRERTETGRQALQADIARWTAGMRTMAAATAAQERESRAEVQGMTRAIQDLHSEATDQLVLGRARAEVSATMLEAERAERERAAGVRAAHASQTAELRTRLEMERELIRAAMSTGLGQSQSVGETRPHSIGAHAAGPSDTSDTYLSGQTVSGVRATPMSAGHTMRQRPSGTSADAVAGTGTMDRAMRTTPGRGGETGETEGASKMRATAAYASRKRQRELKKQRHREAASQVRLSSTVKERGEVYVPASSVTRSGKATKGKGKSAVRKGKSSGRETGSESDTRTGARTQAEAVPSQSHAAPVPLMPSPTPTASPAHSLPPSPSPAASLPPSRSVSPMESESRGRRERQTLEMERERESQRRAASERQRELDRLRASEIVRERERARQDTRQMYTSQGQGQGLGLGQGLDQLYQTGREMQRETGYAPLDAGYGTGYGGAGVGETDNIQVTTTTTVEPPYASSYLQQSMPYHSARLGQTQDRHLLSTDRVPRDHLVPVYPAAPSLEAYEREREAAAQLERERREELERAREREEFGRSRTPPLLSNAASPIHDTSYRQPSPSPSATPLSRSESDSEPASQASGSHTPAALSATQLSVSPSPPVSPHGLPSVTPVLERGTTRHTPVAPEARLPTAASPHDSPHTKQMSMLNRLQQEAAHIMDQTREAKWGRR</sequence>
<evidence type="ECO:0000313" key="4">
    <source>
        <dbReference type="EMBL" id="GIQ84171.1"/>
    </source>
</evidence>
<dbReference type="Proteomes" id="UP000265618">
    <property type="component" value="Unassembled WGS sequence"/>
</dbReference>
<keyword evidence="3" id="KW-0812">Transmembrane</keyword>
<evidence type="ECO:0000256" key="2">
    <source>
        <dbReference type="SAM" id="MobiDB-lite"/>
    </source>
</evidence>
<feature type="compositionally biased region" description="Basic residues" evidence="2">
    <location>
        <begin position="463"/>
        <end position="478"/>
    </location>
</feature>
<keyword evidence="5" id="KW-1185">Reference proteome</keyword>
<feature type="compositionally biased region" description="Low complexity" evidence="2">
    <location>
        <begin position="531"/>
        <end position="543"/>
    </location>
</feature>
<dbReference type="EMBL" id="BDIP01001334">
    <property type="protein sequence ID" value="GIQ84171.1"/>
    <property type="molecule type" value="Genomic_DNA"/>
</dbReference>
<feature type="compositionally biased region" description="Polar residues" evidence="2">
    <location>
        <begin position="345"/>
        <end position="358"/>
    </location>
</feature>
<reference evidence="4 5" key="1">
    <citation type="journal article" date="2018" name="PLoS ONE">
        <title>The draft genome of Kipferlia bialata reveals reductive genome evolution in fornicate parasites.</title>
        <authorList>
            <person name="Tanifuji G."/>
            <person name="Takabayashi S."/>
            <person name="Kume K."/>
            <person name="Takagi M."/>
            <person name="Nakayama T."/>
            <person name="Kamikawa R."/>
            <person name="Inagaki Y."/>
            <person name="Hashimoto T."/>
        </authorList>
    </citation>
    <scope>NUCLEOTIDE SEQUENCE [LARGE SCALE GENOMIC DNA]</scope>
    <source>
        <strain evidence="4">NY0173</strain>
    </source>
</reference>
<evidence type="ECO:0000313" key="5">
    <source>
        <dbReference type="Proteomes" id="UP000265618"/>
    </source>
</evidence>
<feature type="transmembrane region" description="Helical" evidence="3">
    <location>
        <begin position="31"/>
        <end position="52"/>
    </location>
</feature>
<feature type="region of interest" description="Disordered" evidence="2">
    <location>
        <begin position="321"/>
        <end position="576"/>
    </location>
</feature>
<evidence type="ECO:0000256" key="1">
    <source>
        <dbReference type="SAM" id="Coils"/>
    </source>
</evidence>
<keyword evidence="3" id="KW-0472">Membrane</keyword>
<keyword evidence="3" id="KW-1133">Transmembrane helix</keyword>
<feature type="compositionally biased region" description="Basic and acidic residues" evidence="2">
    <location>
        <begin position="712"/>
        <end position="742"/>
    </location>
</feature>
<evidence type="ECO:0000256" key="3">
    <source>
        <dbReference type="SAM" id="Phobius"/>
    </source>
</evidence>
<organism evidence="4 5">
    <name type="scientific">Kipferlia bialata</name>
    <dbReference type="NCBI Taxonomy" id="797122"/>
    <lineage>
        <taxon>Eukaryota</taxon>
        <taxon>Metamonada</taxon>
        <taxon>Carpediemonas-like organisms</taxon>
        <taxon>Kipferlia</taxon>
    </lineage>
</organism>
<feature type="compositionally biased region" description="Basic and acidic residues" evidence="2">
    <location>
        <begin position="546"/>
        <end position="576"/>
    </location>
</feature>
<comment type="caution">
    <text evidence="4">The sequence shown here is derived from an EMBL/GenBank/DDBJ whole genome shotgun (WGS) entry which is preliminary data.</text>
</comment>
<feature type="compositionally biased region" description="Basic and acidic residues" evidence="2">
    <location>
        <begin position="479"/>
        <end position="491"/>
    </location>
</feature>